<dbReference type="Proteomes" id="UP001189429">
    <property type="component" value="Unassembled WGS sequence"/>
</dbReference>
<evidence type="ECO:0000313" key="3">
    <source>
        <dbReference type="EMBL" id="CAK0810494.1"/>
    </source>
</evidence>
<evidence type="ECO:0000313" key="4">
    <source>
        <dbReference type="Proteomes" id="UP001189429"/>
    </source>
</evidence>
<proteinExistence type="predicted"/>
<gene>
    <name evidence="3" type="ORF">PCOR1329_LOCUS15449</name>
</gene>
<keyword evidence="1" id="KW-0175">Coiled coil</keyword>
<sequence length="297" mass="32141">MSLTREDFGQVCKDHPENREQLRRHFVRYAVIRGIIVYAQQRRERTMQAMQKHVPSLVSHESHGAEQYNHHVRRARHELTKKTLEWKGNVDSLEATGSTDGLCIEQRIPSLRRGLPQRLSPRGAAAAVPPLLLGRECSIGRQCSLRSLHSSHTAMAHLPSIMEPKAAPRGPADDDAEASRASPPGPLRRAGEPPEPDGAAGPSSARARRLCGRAPLEAVEDRLTQRIEALAQQVSQLQASVQLLVAQGAGVPPPGPRDACRHPLQQGPDACPLPGPTAGAPESCRGGGSEEELCIAV</sequence>
<reference evidence="3" key="1">
    <citation type="submission" date="2023-10" db="EMBL/GenBank/DDBJ databases">
        <authorList>
            <person name="Chen Y."/>
            <person name="Shah S."/>
            <person name="Dougan E. K."/>
            <person name="Thang M."/>
            <person name="Chan C."/>
        </authorList>
    </citation>
    <scope>NUCLEOTIDE SEQUENCE [LARGE SCALE GENOMIC DNA]</scope>
</reference>
<comment type="caution">
    <text evidence="3">The sequence shown here is derived from an EMBL/GenBank/DDBJ whole genome shotgun (WGS) entry which is preliminary data.</text>
</comment>
<dbReference type="EMBL" id="CAUYUJ010004670">
    <property type="protein sequence ID" value="CAK0810494.1"/>
    <property type="molecule type" value="Genomic_DNA"/>
</dbReference>
<organism evidence="3 4">
    <name type="scientific">Prorocentrum cordatum</name>
    <dbReference type="NCBI Taxonomy" id="2364126"/>
    <lineage>
        <taxon>Eukaryota</taxon>
        <taxon>Sar</taxon>
        <taxon>Alveolata</taxon>
        <taxon>Dinophyceae</taxon>
        <taxon>Prorocentrales</taxon>
        <taxon>Prorocentraceae</taxon>
        <taxon>Prorocentrum</taxon>
    </lineage>
</organism>
<keyword evidence="4" id="KW-1185">Reference proteome</keyword>
<accession>A0ABN9QW07</accession>
<evidence type="ECO:0000256" key="2">
    <source>
        <dbReference type="SAM" id="MobiDB-lite"/>
    </source>
</evidence>
<feature type="coiled-coil region" evidence="1">
    <location>
        <begin position="220"/>
        <end position="247"/>
    </location>
</feature>
<name>A0ABN9QW07_9DINO</name>
<feature type="region of interest" description="Disordered" evidence="2">
    <location>
        <begin position="161"/>
        <end position="207"/>
    </location>
</feature>
<protein>
    <submittedName>
        <fullName evidence="3">Uncharacterized protein</fullName>
    </submittedName>
</protein>
<evidence type="ECO:0000256" key="1">
    <source>
        <dbReference type="SAM" id="Coils"/>
    </source>
</evidence>